<keyword evidence="4" id="KW-1185">Reference proteome</keyword>
<evidence type="ECO:0000313" key="3">
    <source>
        <dbReference type="EMBL" id="MBP0618304.1"/>
    </source>
</evidence>
<dbReference type="EMBL" id="JAGJCF010000032">
    <property type="protein sequence ID" value="MBP0618304.1"/>
    <property type="molecule type" value="Genomic_DNA"/>
</dbReference>
<gene>
    <name evidence="3" type="ORF">J6595_22205</name>
</gene>
<feature type="compositionally biased region" description="Basic and acidic residues" evidence="1">
    <location>
        <begin position="417"/>
        <end position="438"/>
    </location>
</feature>
<dbReference type="Pfam" id="PF03432">
    <property type="entry name" value="Relaxase"/>
    <property type="match status" value="1"/>
</dbReference>
<accession>A0ABS4BQ29</accession>
<feature type="region of interest" description="Disordered" evidence="1">
    <location>
        <begin position="188"/>
        <end position="219"/>
    </location>
</feature>
<proteinExistence type="predicted"/>
<reference evidence="3 4" key="1">
    <citation type="submission" date="2021-04" db="EMBL/GenBank/DDBJ databases">
        <title>Whole genome sequence of Jiella sp. KSK16Y-1.</title>
        <authorList>
            <person name="Tuo L."/>
        </authorList>
    </citation>
    <scope>NUCLEOTIDE SEQUENCE [LARGE SCALE GENOMIC DNA]</scope>
    <source>
        <strain evidence="3 4">KSK16Y-1</strain>
    </source>
</reference>
<name>A0ABS4BQ29_9HYPH</name>
<protein>
    <submittedName>
        <fullName evidence="3">Relaxase/mobilization nuclease domain-containing protein</fullName>
    </submittedName>
</protein>
<comment type="caution">
    <text evidence="3">The sequence shown here is derived from an EMBL/GenBank/DDBJ whole genome shotgun (WGS) entry which is preliminary data.</text>
</comment>
<evidence type="ECO:0000256" key="1">
    <source>
        <dbReference type="SAM" id="MobiDB-lite"/>
    </source>
</evidence>
<dbReference type="Proteomes" id="UP000678276">
    <property type="component" value="Unassembled WGS sequence"/>
</dbReference>
<sequence length="461" mass="53132">MNPVKIGVGKSFKGLAAYLLHDTRDAGDGWRYVEHRQSAERVGWTQSYNLDDADPEKAWRLMAATAKSADALKAAAGIKKGKTPVNTAYHFSINFSPDDKTDERLEREAVAGALKALKLDGHQALAVRHTDTEHAHIHVMVNLIDPETGLSAASKQNGKAAILSNDTRRLSQWAQKFEREHGLKVVEGRQANANKRQQGEKVDAKRKPRNVYDREKRETKDRRADFIKVQMNDAAAKIAERGRDLKSQHHDEMTAHREAYRQRQGAIRDEEDEAIRAAIDKVKADRKKSWSAMFMRQRSERADFERGEKTMIGRIWHAAAVVKERAQHEDLLGGFVAAFSKENRLAIIERRHLREKNALYKDVRKDIQQAIRVARLDLANDKYTARREYLDERASLKARQAQQLDQVRDLWREANKTRQAELDPQARRNERSRQRDQGRGMTWEQWELWRGEDRGRGMKPD</sequence>
<feature type="domain" description="MobA/VirD2-like nuclease" evidence="2">
    <location>
        <begin position="32"/>
        <end position="183"/>
    </location>
</feature>
<feature type="region of interest" description="Disordered" evidence="1">
    <location>
        <begin position="417"/>
        <end position="439"/>
    </location>
</feature>
<dbReference type="InterPro" id="IPR005094">
    <property type="entry name" value="Endonuclease_MobA/VirD2"/>
</dbReference>
<dbReference type="RefSeq" id="WP_209597926.1">
    <property type="nucleotide sequence ID" value="NZ_JAGJCF010000032.1"/>
</dbReference>
<evidence type="ECO:0000259" key="2">
    <source>
        <dbReference type="Pfam" id="PF03432"/>
    </source>
</evidence>
<evidence type="ECO:0000313" key="4">
    <source>
        <dbReference type="Proteomes" id="UP000678276"/>
    </source>
</evidence>
<organism evidence="3 4">
    <name type="scientific">Jiella mangrovi</name>
    <dbReference type="NCBI Taxonomy" id="2821407"/>
    <lineage>
        <taxon>Bacteria</taxon>
        <taxon>Pseudomonadati</taxon>
        <taxon>Pseudomonadota</taxon>
        <taxon>Alphaproteobacteria</taxon>
        <taxon>Hyphomicrobiales</taxon>
        <taxon>Aurantimonadaceae</taxon>
        <taxon>Jiella</taxon>
    </lineage>
</organism>
<feature type="compositionally biased region" description="Basic and acidic residues" evidence="1">
    <location>
        <begin position="197"/>
        <end position="219"/>
    </location>
</feature>